<proteinExistence type="predicted"/>
<gene>
    <name evidence="2" type="ORF">ACFFRH_10380</name>
</gene>
<comment type="caution">
    <text evidence="2">The sequence shown here is derived from an EMBL/GenBank/DDBJ whole genome shotgun (WGS) entry which is preliminary data.</text>
</comment>
<evidence type="ECO:0000313" key="2">
    <source>
        <dbReference type="EMBL" id="MFB9675894.1"/>
    </source>
</evidence>
<dbReference type="SUPFAM" id="SSF56563">
    <property type="entry name" value="Major capsid protein gp5"/>
    <property type="match status" value="1"/>
</dbReference>
<protein>
    <submittedName>
        <fullName evidence="2">Family 3 encapsulin nanocompartment shell protein</fullName>
    </submittedName>
</protein>
<evidence type="ECO:0000256" key="1">
    <source>
        <dbReference type="SAM" id="MobiDB-lite"/>
    </source>
</evidence>
<sequence length="336" mass="34635">MRGIAESPAVDGDGTHPAPSDLDFDFGTAERTPGEEFAAAVNAAASASVSTSVSTAGERAGLRNGDRAGAGAGAGERGDLVVPFGVHLPAAFPLFASRPRYPVRHLLKTAPVADGPAPYVHEPPRGELGGSGTSYAATPEAAFAPRIERARLTDLTVSVPLPEGILGEPALLAPYVDYRVLVRLSVAENEALLHGTGDGAITGMLRLPGTRDRKTGLGLEEAVTEAAAEVEETGGSCDGVVAHPAVYWEMVRTGMLGRLAVAGITVSRTRMIPKDTLLMGDFRAAFTLLLPGTSSITLRRGAGAGGADLVEASSRVGLAVHLPQHLMTLSWGGRHG</sequence>
<keyword evidence="3" id="KW-1185">Reference proteome</keyword>
<evidence type="ECO:0000313" key="3">
    <source>
        <dbReference type="Proteomes" id="UP001589610"/>
    </source>
</evidence>
<organism evidence="2 3">
    <name type="scientific">Streptosporangium vulgare</name>
    <dbReference type="NCBI Taxonomy" id="46190"/>
    <lineage>
        <taxon>Bacteria</taxon>
        <taxon>Bacillati</taxon>
        <taxon>Actinomycetota</taxon>
        <taxon>Actinomycetes</taxon>
        <taxon>Streptosporangiales</taxon>
        <taxon>Streptosporangiaceae</taxon>
        <taxon>Streptosporangium</taxon>
    </lineage>
</organism>
<feature type="region of interest" description="Disordered" evidence="1">
    <location>
        <begin position="48"/>
        <end position="73"/>
    </location>
</feature>
<reference evidence="2 3" key="1">
    <citation type="submission" date="2024-09" db="EMBL/GenBank/DDBJ databases">
        <authorList>
            <person name="Sun Q."/>
            <person name="Mori K."/>
        </authorList>
    </citation>
    <scope>NUCLEOTIDE SEQUENCE [LARGE SCALE GENOMIC DNA]</scope>
    <source>
        <strain evidence="2 3">JCM 3028</strain>
    </source>
</reference>
<name>A0ABV5TA24_9ACTN</name>
<dbReference type="Gene3D" id="3.30.2400.10">
    <property type="entry name" value="Major capsid protein gp5"/>
    <property type="match status" value="1"/>
</dbReference>
<dbReference type="Proteomes" id="UP001589610">
    <property type="component" value="Unassembled WGS sequence"/>
</dbReference>
<dbReference type="NCBIfam" id="NF041188">
    <property type="entry name" value="encap_f3"/>
    <property type="match status" value="1"/>
</dbReference>
<accession>A0ABV5TA24</accession>
<dbReference type="RefSeq" id="WP_344745371.1">
    <property type="nucleotide sequence ID" value="NZ_BAAAWW010000064.1"/>
</dbReference>
<feature type="region of interest" description="Disordered" evidence="1">
    <location>
        <begin position="1"/>
        <end position="33"/>
    </location>
</feature>
<dbReference type="EMBL" id="JBHMBS010000004">
    <property type="protein sequence ID" value="MFB9675894.1"/>
    <property type="molecule type" value="Genomic_DNA"/>
</dbReference>